<reference evidence="2" key="2">
    <citation type="journal article" date="2017" name="Nat. Commun.">
        <title>Single-virus genomics reveals hidden cosmopolitan and abundant viruses.</title>
        <authorList>
            <person name="Martinez-Hernandez F."/>
            <person name="Fornas O."/>
            <person name="Lluesma Gomez M."/>
            <person name="Bolduc B."/>
            <person name="de la Cruz Pena M.J."/>
            <person name="Martinez J.M."/>
            <person name="Anton J."/>
            <person name="Gasol J.M."/>
            <person name="Rosselli R."/>
            <person name="Rodriguez-Valera F."/>
            <person name="Sullivan M.B."/>
            <person name="Acinas S.G."/>
            <person name="Martinez-Garcia M."/>
        </authorList>
    </citation>
    <scope>NUCLEOTIDE SEQUENCE</scope>
</reference>
<evidence type="ECO:0000256" key="1">
    <source>
        <dbReference type="SAM" id="MobiDB-lite"/>
    </source>
</evidence>
<feature type="compositionally biased region" description="Basic and acidic residues" evidence="1">
    <location>
        <begin position="213"/>
        <end position="252"/>
    </location>
</feature>
<proteinExistence type="predicted"/>
<protein>
    <submittedName>
        <fullName evidence="2">Uncharacterized protein</fullName>
    </submittedName>
</protein>
<feature type="compositionally biased region" description="Basic and acidic residues" evidence="1">
    <location>
        <begin position="379"/>
        <end position="389"/>
    </location>
</feature>
<organism evidence="2">
    <name type="scientific">uncultured virus</name>
    <dbReference type="NCBI Taxonomy" id="340016"/>
    <lineage>
        <taxon>Viruses</taxon>
        <taxon>environmental samples</taxon>
    </lineage>
</organism>
<sequence length="404" mass="45026">MKIEQFRQELTTEQLNDRLSKVFGTSIDLDKFSTEQLQTAQSNVVGKIANIEQSEPFDGLSHNEDYHKQKMFLDVITSAIQDRQIAIEGYYKKVDQAADEMLGDYVDAEKEALKMKKDAVAADIKSRADKEDSEVIKRALEKLEIEFEDDGTMKEPEYEPDGPMEGNAFAQAVQKAKAAGMKKGDKFKIGDKEYTLQDCENLIDEMKKKKMKKMDEKSKPDYIDLDKDGNKTEPMKKAAKDKEEKKKVKEGAEEGAQLVMAAKDMVDKVTGWMEDTASMQSETILELGDAIRDEEGSEKSEQFINAVKPALESLYTSLEATREALTGGVAVLTGENAPDTMGADAEEPAMEPTTDADADMPDQSDDFSASEPASGGEEPADREKREHIIRLSRRLAETLSKKKA</sequence>
<dbReference type="EMBL" id="KY052848">
    <property type="protein sequence ID" value="ASF00667.1"/>
    <property type="molecule type" value="Genomic_DNA"/>
</dbReference>
<feature type="compositionally biased region" description="Acidic residues" evidence="1">
    <location>
        <begin position="344"/>
        <end position="365"/>
    </location>
</feature>
<evidence type="ECO:0000313" key="2">
    <source>
        <dbReference type="EMBL" id="ASF00667.1"/>
    </source>
</evidence>
<reference evidence="2" key="1">
    <citation type="submission" date="2016-10" db="EMBL/GenBank/DDBJ databases">
        <authorList>
            <person name="Varghese N."/>
        </authorList>
    </citation>
    <scope>NUCLEOTIDE SEQUENCE</scope>
</reference>
<feature type="region of interest" description="Disordered" evidence="1">
    <location>
        <begin position="209"/>
        <end position="253"/>
    </location>
</feature>
<accession>A0A218MN05</accession>
<name>A0A218MN05_9VIRU</name>
<feature type="region of interest" description="Disordered" evidence="1">
    <location>
        <begin position="332"/>
        <end position="389"/>
    </location>
</feature>